<evidence type="ECO:0008006" key="4">
    <source>
        <dbReference type="Google" id="ProtNLM"/>
    </source>
</evidence>
<gene>
    <name evidence="2" type="ORF">FA14DRAFT_174390</name>
</gene>
<organism evidence="2 3">
    <name type="scientific">Meira miltonrushii</name>
    <dbReference type="NCBI Taxonomy" id="1280837"/>
    <lineage>
        <taxon>Eukaryota</taxon>
        <taxon>Fungi</taxon>
        <taxon>Dikarya</taxon>
        <taxon>Basidiomycota</taxon>
        <taxon>Ustilaginomycotina</taxon>
        <taxon>Exobasidiomycetes</taxon>
        <taxon>Exobasidiales</taxon>
        <taxon>Brachybasidiaceae</taxon>
        <taxon>Meira</taxon>
    </lineage>
</organism>
<dbReference type="OrthoDB" id="2585651at2759"/>
<evidence type="ECO:0000256" key="1">
    <source>
        <dbReference type="SAM" id="Phobius"/>
    </source>
</evidence>
<feature type="transmembrane region" description="Helical" evidence="1">
    <location>
        <begin position="70"/>
        <end position="91"/>
    </location>
</feature>
<dbReference type="RefSeq" id="XP_025353001.1">
    <property type="nucleotide sequence ID" value="XM_025500538.1"/>
</dbReference>
<evidence type="ECO:0000313" key="2">
    <source>
        <dbReference type="EMBL" id="PWN32699.1"/>
    </source>
</evidence>
<evidence type="ECO:0000313" key="3">
    <source>
        <dbReference type="Proteomes" id="UP000245771"/>
    </source>
</evidence>
<dbReference type="GeneID" id="37022319"/>
<reference evidence="2 3" key="1">
    <citation type="journal article" date="2018" name="Mol. Biol. Evol.">
        <title>Broad Genomic Sampling Reveals a Smut Pathogenic Ancestry of the Fungal Clade Ustilaginomycotina.</title>
        <authorList>
            <person name="Kijpornyongpan T."/>
            <person name="Mondo S.J."/>
            <person name="Barry K."/>
            <person name="Sandor L."/>
            <person name="Lee J."/>
            <person name="Lipzen A."/>
            <person name="Pangilinan J."/>
            <person name="LaButti K."/>
            <person name="Hainaut M."/>
            <person name="Henrissat B."/>
            <person name="Grigoriev I.V."/>
            <person name="Spatafora J.W."/>
            <person name="Aime M.C."/>
        </authorList>
    </citation>
    <scope>NUCLEOTIDE SEQUENCE [LARGE SCALE GENOMIC DNA]</scope>
    <source>
        <strain evidence="2 3">MCA 3882</strain>
    </source>
</reference>
<feature type="transmembrane region" description="Helical" evidence="1">
    <location>
        <begin position="168"/>
        <end position="187"/>
    </location>
</feature>
<feature type="transmembrane region" description="Helical" evidence="1">
    <location>
        <begin position="111"/>
        <end position="131"/>
    </location>
</feature>
<proteinExistence type="predicted"/>
<keyword evidence="1" id="KW-1133">Transmembrane helix</keyword>
<protein>
    <recommendedName>
        <fullName evidence="4">DUF1772-domain-containing protein</fullName>
    </recommendedName>
</protein>
<keyword evidence="1" id="KW-0812">Transmembrane</keyword>
<sequence length="188" mass="20271">MSDLSHAVNHALSNVTPYRFLTGAGIGFSSLFFFANVGANVFGLMPLISNPALRKEYGIPIESAVRQWDWFFAKAMPWFAASASLASASFLLASFRVPKVLDQRLSSNAKLVLRIATAFAVLPLPYTITMLKPTNDALMALAAKSGSFTALEASTAGELLQKWFARHLIRTGLYGVTLALGVLSSLIV</sequence>
<dbReference type="InParanoid" id="A0A316V547"/>
<dbReference type="AlphaFoldDB" id="A0A316V547"/>
<feature type="transmembrane region" description="Helical" evidence="1">
    <location>
        <begin position="20"/>
        <end position="49"/>
    </location>
</feature>
<accession>A0A316V547</accession>
<dbReference type="Pfam" id="PF08592">
    <property type="entry name" value="Anthrone_oxy"/>
    <property type="match status" value="1"/>
</dbReference>
<keyword evidence="3" id="KW-1185">Reference proteome</keyword>
<dbReference type="EMBL" id="KZ819605">
    <property type="protein sequence ID" value="PWN32699.1"/>
    <property type="molecule type" value="Genomic_DNA"/>
</dbReference>
<dbReference type="Proteomes" id="UP000245771">
    <property type="component" value="Unassembled WGS sequence"/>
</dbReference>
<dbReference type="InterPro" id="IPR013901">
    <property type="entry name" value="Anthrone_oxy"/>
</dbReference>
<keyword evidence="1" id="KW-0472">Membrane</keyword>
<name>A0A316V547_9BASI</name>